<evidence type="ECO:0000256" key="1">
    <source>
        <dbReference type="SAM" id="Coils"/>
    </source>
</evidence>
<organism evidence="4 5">
    <name type="scientific">Desulforhabdus amnigena</name>
    <dbReference type="NCBI Taxonomy" id="40218"/>
    <lineage>
        <taxon>Bacteria</taxon>
        <taxon>Pseudomonadati</taxon>
        <taxon>Thermodesulfobacteriota</taxon>
        <taxon>Syntrophobacteria</taxon>
        <taxon>Syntrophobacterales</taxon>
        <taxon>Syntrophobacteraceae</taxon>
        <taxon>Desulforhabdus</taxon>
    </lineage>
</organism>
<sequence length="348" mass="38266">MSKKANPKAIGAFVLGAIALIIAGIMIFGGGNLFQEKKTWVSFFSGSIKGLSVGAPVTFRGVNVGTVTDIQLRIEGKDLTSRIAVFYEIDPSRLTFIGISEAERQEFDAKRLIEKGLRAQLTVQSFVTGLLNVDLDFRPQSPIKLVGTIKDIPEIPTVPSNLEDFLTRFEKVPVEDLLRKVTDILTSIGEVIESEDFKGSIAALHRTLEGTDNLVKKVDGQVSPFMGESRETVKELRKTLQNLNKQMDVLANRTDGTLKTIDNLAKNMDQHMGPLATSLKETSDASHRAMEQATRTLKVFTNLAGDNSPLLYNFQEALEDLSSASRSVRMLAEYLGQHPEALIKGKSK</sequence>
<gene>
    <name evidence="4" type="ORF">DAMNIGENAA_03220</name>
</gene>
<keyword evidence="2" id="KW-0812">Transmembrane</keyword>
<feature type="domain" description="Mce/MlaD" evidence="3">
    <location>
        <begin position="46"/>
        <end position="137"/>
    </location>
</feature>
<evidence type="ECO:0000313" key="5">
    <source>
        <dbReference type="Proteomes" id="UP001144372"/>
    </source>
</evidence>
<dbReference type="EMBL" id="BSDR01000001">
    <property type="protein sequence ID" value="GLI32889.1"/>
    <property type="molecule type" value="Genomic_DNA"/>
</dbReference>
<evidence type="ECO:0000259" key="3">
    <source>
        <dbReference type="Pfam" id="PF02470"/>
    </source>
</evidence>
<name>A0A9W6D0T4_9BACT</name>
<dbReference type="RefSeq" id="WP_281791912.1">
    <property type="nucleotide sequence ID" value="NZ_BSDR01000001.1"/>
</dbReference>
<feature type="coiled-coil region" evidence="1">
    <location>
        <begin position="226"/>
        <end position="253"/>
    </location>
</feature>
<keyword evidence="1" id="KW-0175">Coiled coil</keyword>
<feature type="transmembrane region" description="Helical" evidence="2">
    <location>
        <begin position="12"/>
        <end position="34"/>
    </location>
</feature>
<accession>A0A9W6D0T4</accession>
<dbReference type="SUPFAM" id="SSF58104">
    <property type="entry name" value="Methyl-accepting chemotaxis protein (MCP) signaling domain"/>
    <property type="match status" value="1"/>
</dbReference>
<dbReference type="Proteomes" id="UP001144372">
    <property type="component" value="Unassembled WGS sequence"/>
</dbReference>
<comment type="caution">
    <text evidence="4">The sequence shown here is derived from an EMBL/GenBank/DDBJ whole genome shotgun (WGS) entry which is preliminary data.</text>
</comment>
<dbReference type="Pfam" id="PF02470">
    <property type="entry name" value="MlaD"/>
    <property type="match status" value="1"/>
</dbReference>
<dbReference type="AlphaFoldDB" id="A0A9W6D0T4"/>
<evidence type="ECO:0000313" key="4">
    <source>
        <dbReference type="EMBL" id="GLI32889.1"/>
    </source>
</evidence>
<dbReference type="PANTHER" id="PTHR33371:SF4">
    <property type="entry name" value="INTERMEMBRANE PHOSPHOLIPID TRANSPORT SYSTEM BINDING PROTEIN MLAD"/>
    <property type="match status" value="1"/>
</dbReference>
<evidence type="ECO:0000256" key="2">
    <source>
        <dbReference type="SAM" id="Phobius"/>
    </source>
</evidence>
<keyword evidence="2" id="KW-0472">Membrane</keyword>
<protein>
    <submittedName>
        <fullName evidence="4">Paraquat-inducible protein B</fullName>
    </submittedName>
</protein>
<dbReference type="PANTHER" id="PTHR33371">
    <property type="entry name" value="INTERMEMBRANE PHOSPHOLIPID TRANSPORT SYSTEM BINDING PROTEIN MLAD-RELATED"/>
    <property type="match status" value="1"/>
</dbReference>
<dbReference type="InterPro" id="IPR003399">
    <property type="entry name" value="Mce/MlaD"/>
</dbReference>
<reference evidence="4" key="1">
    <citation type="submission" date="2022-12" db="EMBL/GenBank/DDBJ databases">
        <title>Reference genome sequencing for broad-spectrum identification of bacterial and archaeal isolates by mass spectrometry.</title>
        <authorList>
            <person name="Sekiguchi Y."/>
            <person name="Tourlousse D.M."/>
        </authorList>
    </citation>
    <scope>NUCLEOTIDE SEQUENCE</scope>
    <source>
        <strain evidence="4">ASRB1</strain>
    </source>
</reference>
<keyword evidence="5" id="KW-1185">Reference proteome</keyword>
<proteinExistence type="predicted"/>
<keyword evidence="2" id="KW-1133">Transmembrane helix</keyword>
<dbReference type="InterPro" id="IPR052336">
    <property type="entry name" value="MlaD_Phospholipid_Transporter"/>
</dbReference>